<proteinExistence type="predicted"/>
<name>A0ACB8B6Y4_9AGAM</name>
<sequence>MMACGSSTTSLLGECIEARVYFTERFFGNDMDFGHKAFWDTLVKRRREVEKCMFEIENRASRLILEAQNALWVLDRELHDGHETLDCSGYDDATLGSDVSSHSAQDADTTAYEDPLETALRDRAIEFREKIRTRLARYCAPSMSSFHEERLEVVYAYVRRAVYTEPALMLLAQKYGSVMELLNDSNIEVVMVEKLWNAIRSQCVHDVRAAVDDVLRATGEGDYVIVLGGKVFKDFSGENWPLHAWGHMMAIHQCYSCLRGTCKTIDEVVAMTRYAIFSKANLSQACFKYEYGFIGAKELIVAGFIPSDIPFSSPRHSVVNTDSSPHSEGPIWEETKRNLSLYAALSLKDPKAQAFVNGCIRQPDLMVMLRKGADGRVIRSAPVVWTSRKRHARSLSSLSFVSWDSTRDVVDCKESVLEEAQPSGWNHEKITDCLQVVIIDAGDGNMGDFIRKLVKIWCQVYDVENRDELYAALEDPFYNDGELERYTCEHHNATFTLPIIEKDVLSSYTSLWGTQPPAGLVEDPNRFRLNSY</sequence>
<keyword evidence="2" id="KW-1185">Reference proteome</keyword>
<evidence type="ECO:0000313" key="1">
    <source>
        <dbReference type="EMBL" id="KAH7921460.1"/>
    </source>
</evidence>
<comment type="caution">
    <text evidence="1">The sequence shown here is derived from an EMBL/GenBank/DDBJ whole genome shotgun (WGS) entry which is preliminary data.</text>
</comment>
<dbReference type="EMBL" id="MU266525">
    <property type="protein sequence ID" value="KAH7921460.1"/>
    <property type="molecule type" value="Genomic_DNA"/>
</dbReference>
<evidence type="ECO:0000313" key="2">
    <source>
        <dbReference type="Proteomes" id="UP000790709"/>
    </source>
</evidence>
<protein>
    <submittedName>
        <fullName evidence="1">Uncharacterized protein</fullName>
    </submittedName>
</protein>
<accession>A0ACB8B6Y4</accession>
<gene>
    <name evidence="1" type="ORF">BV22DRAFT_729466</name>
</gene>
<organism evidence="1 2">
    <name type="scientific">Leucogyrophana mollusca</name>
    <dbReference type="NCBI Taxonomy" id="85980"/>
    <lineage>
        <taxon>Eukaryota</taxon>
        <taxon>Fungi</taxon>
        <taxon>Dikarya</taxon>
        <taxon>Basidiomycota</taxon>
        <taxon>Agaricomycotina</taxon>
        <taxon>Agaricomycetes</taxon>
        <taxon>Agaricomycetidae</taxon>
        <taxon>Boletales</taxon>
        <taxon>Boletales incertae sedis</taxon>
        <taxon>Leucogyrophana</taxon>
    </lineage>
</organism>
<reference evidence="1" key="1">
    <citation type="journal article" date="2021" name="New Phytol.">
        <title>Evolutionary innovations through gain and loss of genes in the ectomycorrhizal Boletales.</title>
        <authorList>
            <person name="Wu G."/>
            <person name="Miyauchi S."/>
            <person name="Morin E."/>
            <person name="Kuo A."/>
            <person name="Drula E."/>
            <person name="Varga T."/>
            <person name="Kohler A."/>
            <person name="Feng B."/>
            <person name="Cao Y."/>
            <person name="Lipzen A."/>
            <person name="Daum C."/>
            <person name="Hundley H."/>
            <person name="Pangilinan J."/>
            <person name="Johnson J."/>
            <person name="Barry K."/>
            <person name="LaButti K."/>
            <person name="Ng V."/>
            <person name="Ahrendt S."/>
            <person name="Min B."/>
            <person name="Choi I.G."/>
            <person name="Park H."/>
            <person name="Plett J.M."/>
            <person name="Magnuson J."/>
            <person name="Spatafora J.W."/>
            <person name="Nagy L.G."/>
            <person name="Henrissat B."/>
            <person name="Grigoriev I.V."/>
            <person name="Yang Z.L."/>
            <person name="Xu J."/>
            <person name="Martin F.M."/>
        </authorList>
    </citation>
    <scope>NUCLEOTIDE SEQUENCE</scope>
    <source>
        <strain evidence="1">KUC20120723A-06</strain>
    </source>
</reference>
<dbReference type="Proteomes" id="UP000790709">
    <property type="component" value="Unassembled WGS sequence"/>
</dbReference>